<reference evidence="7" key="2">
    <citation type="submission" date="2012-03" db="EMBL/GenBank/DDBJ databases">
        <title>The complete genome sequence of the pioneer microbe on fresh volcanic deposit, Leptospirillum ferrooxidans strain C2-3.</title>
        <authorList>
            <person name="Fujimura R."/>
            <person name="Sato Y."/>
            <person name="Nishizawa T."/>
            <person name="Nanba K."/>
            <person name="Oshima K."/>
            <person name="Hattori M."/>
            <person name="Kamijo T."/>
            <person name="Ohta H."/>
        </authorList>
    </citation>
    <scope>NUCLEOTIDE SEQUENCE [LARGE SCALE GENOMIC DNA]</scope>
    <source>
        <strain evidence="7">C2-3</strain>
    </source>
</reference>
<dbReference type="InterPro" id="IPR002508">
    <property type="entry name" value="MurNAc-LAA_cat"/>
</dbReference>
<evidence type="ECO:0000256" key="4">
    <source>
        <dbReference type="SAM" id="MobiDB-lite"/>
    </source>
</evidence>
<gene>
    <name evidence="6" type="ordered locus">LFE_1184</name>
</gene>
<dbReference type="Gene3D" id="3.40.630.40">
    <property type="entry name" value="Zn-dependent exopeptidases"/>
    <property type="match status" value="1"/>
</dbReference>
<dbReference type="GO" id="GO:0030288">
    <property type="term" value="C:outer membrane-bounded periplasmic space"/>
    <property type="evidence" value="ECO:0007669"/>
    <property type="project" value="TreeGrafter"/>
</dbReference>
<dbReference type="EMBL" id="AP012342">
    <property type="protein sequence ID" value="BAM06874.1"/>
    <property type="molecule type" value="Genomic_DNA"/>
</dbReference>
<dbReference type="PANTHER" id="PTHR30404">
    <property type="entry name" value="N-ACETYLMURAMOYL-L-ALANINE AMIDASE"/>
    <property type="match status" value="1"/>
</dbReference>
<dbReference type="eggNOG" id="COG0860">
    <property type="taxonomic scope" value="Bacteria"/>
</dbReference>
<dbReference type="SUPFAM" id="SSF53187">
    <property type="entry name" value="Zn-dependent exopeptidases"/>
    <property type="match status" value="1"/>
</dbReference>
<feature type="compositionally biased region" description="Low complexity" evidence="4">
    <location>
        <begin position="175"/>
        <end position="190"/>
    </location>
</feature>
<evidence type="ECO:0000259" key="5">
    <source>
        <dbReference type="SMART" id="SM00646"/>
    </source>
</evidence>
<dbReference type="STRING" id="1162668.LFE_1184"/>
<dbReference type="Pfam" id="PF01520">
    <property type="entry name" value="Amidase_3"/>
    <property type="match status" value="1"/>
</dbReference>
<proteinExistence type="predicted"/>
<reference evidence="6 7" key="1">
    <citation type="journal article" date="2012" name="J. Bacteriol.">
        <title>Complete Genome Sequence of Leptospirillum ferrooxidans Strain C2-3, Isolated from a Fresh Volcanic Ash Deposit on the Island of Miyake, Japan.</title>
        <authorList>
            <person name="Fujimura R."/>
            <person name="Sato Y."/>
            <person name="Nishizawa T."/>
            <person name="Oshima K."/>
            <person name="Kim S.-W."/>
            <person name="Hattori M."/>
            <person name="Kamijo T."/>
            <person name="Ohta H."/>
        </authorList>
    </citation>
    <scope>NUCLEOTIDE SEQUENCE [LARGE SCALE GENOMIC DNA]</scope>
    <source>
        <strain evidence="6 7">C2-3</strain>
    </source>
</reference>
<dbReference type="Proteomes" id="UP000007382">
    <property type="component" value="Chromosome"/>
</dbReference>
<keyword evidence="7" id="KW-1185">Reference proteome</keyword>
<evidence type="ECO:0000313" key="7">
    <source>
        <dbReference type="Proteomes" id="UP000007382"/>
    </source>
</evidence>
<feature type="region of interest" description="Disordered" evidence="4">
    <location>
        <begin position="145"/>
        <end position="223"/>
    </location>
</feature>
<dbReference type="OrthoDB" id="9806267at2"/>
<dbReference type="EC" id="3.5.1.28" evidence="2"/>
<protein>
    <recommendedName>
        <fullName evidence="2">N-acetylmuramoyl-L-alanine amidase</fullName>
        <ecNumber evidence="2">3.5.1.28</ecNumber>
    </recommendedName>
</protein>
<sequence>MFGKKLLILFLIVCGLIAPGSFKAMGTTYWISSANASSISFLTNMKVGLHRDHIRVVLVLDGPVKKESVSSRTGQGIISLEGVMPSPSLKKSYRLRNTYSKKWIREITVTYKPGKRTTVLIVMESTTLGTPHIFNLSSPSRVVIDYPVTGHPGKNAQDNAPSSRKQSHNGKAAVSSTPPSKTSPTIQTKPGNNGKVYIIPGKKLQEKKKETGTTSSPPPVAIESDYTLPIKTHRMRVVLDAGHGGKDCGTTSVNGYCEKDLVLDIVRRLGLLLSQDGRFHVFYTRTDDSFISLKDRTRIANRDHGDLFLSVHANADPDPSVRGIQTYLLTLHSKDKRAMALAKRENASLGAAGDLGAILLTLRINHKKKHSMELASSLDNALIGTLSSHYSGIRDFGIKHAPFYVIMGTSMPAVLTEVNFLSNRKDAALIAKGRYRQLVAEGLYRGIISYDRWVHPEKINRLASANLHQPE</sequence>
<dbReference type="PANTHER" id="PTHR30404:SF0">
    <property type="entry name" value="N-ACETYLMURAMOYL-L-ALANINE AMIDASE AMIC"/>
    <property type="match status" value="1"/>
</dbReference>
<comment type="catalytic activity">
    <reaction evidence="1">
        <text>Hydrolyzes the link between N-acetylmuramoyl residues and L-amino acid residues in certain cell-wall glycopeptides.</text>
        <dbReference type="EC" id="3.5.1.28"/>
    </reaction>
</comment>
<dbReference type="KEGG" id="lfc:LFE_1184"/>
<dbReference type="HOGENOM" id="CLU_014322_2_0_0"/>
<dbReference type="PATRIC" id="fig|1162668.3.peg.1378"/>
<feature type="domain" description="MurNAc-LAA" evidence="5">
    <location>
        <begin position="297"/>
        <end position="448"/>
    </location>
</feature>
<dbReference type="AlphaFoldDB" id="I0INM5"/>
<dbReference type="GO" id="GO:0008745">
    <property type="term" value="F:N-acetylmuramoyl-L-alanine amidase activity"/>
    <property type="evidence" value="ECO:0007669"/>
    <property type="project" value="UniProtKB-EC"/>
</dbReference>
<evidence type="ECO:0000256" key="2">
    <source>
        <dbReference type="ARBA" id="ARBA00011901"/>
    </source>
</evidence>
<dbReference type="InterPro" id="IPR050695">
    <property type="entry name" value="N-acetylmuramoyl_amidase_3"/>
</dbReference>
<organism evidence="6 7">
    <name type="scientific">Leptospirillum ferrooxidans (strain C2-3)</name>
    <dbReference type="NCBI Taxonomy" id="1162668"/>
    <lineage>
        <taxon>Bacteria</taxon>
        <taxon>Pseudomonadati</taxon>
        <taxon>Nitrospirota</taxon>
        <taxon>Nitrospiria</taxon>
        <taxon>Nitrospirales</taxon>
        <taxon>Nitrospiraceae</taxon>
        <taxon>Leptospirillum</taxon>
    </lineage>
</organism>
<keyword evidence="3" id="KW-0378">Hydrolase</keyword>
<accession>I0INM5</accession>
<dbReference type="CDD" id="cd02696">
    <property type="entry name" value="MurNAc-LAA"/>
    <property type="match status" value="1"/>
</dbReference>
<evidence type="ECO:0000313" key="6">
    <source>
        <dbReference type="EMBL" id="BAM06874.1"/>
    </source>
</evidence>
<dbReference type="GO" id="GO:0009253">
    <property type="term" value="P:peptidoglycan catabolic process"/>
    <property type="evidence" value="ECO:0007669"/>
    <property type="project" value="InterPro"/>
</dbReference>
<evidence type="ECO:0000256" key="1">
    <source>
        <dbReference type="ARBA" id="ARBA00001561"/>
    </source>
</evidence>
<dbReference type="SMART" id="SM00646">
    <property type="entry name" value="Ami_3"/>
    <property type="match status" value="1"/>
</dbReference>
<dbReference type="RefSeq" id="WP_014449364.1">
    <property type="nucleotide sequence ID" value="NC_017094.1"/>
</dbReference>
<evidence type="ECO:0000256" key="3">
    <source>
        <dbReference type="ARBA" id="ARBA00022801"/>
    </source>
</evidence>
<name>I0INM5_LEPFC</name>